<keyword evidence="3" id="KW-1185">Reference proteome</keyword>
<keyword evidence="1" id="KW-0812">Transmembrane</keyword>
<feature type="transmembrane region" description="Helical" evidence="1">
    <location>
        <begin position="194"/>
        <end position="214"/>
    </location>
</feature>
<evidence type="ECO:0000313" key="2">
    <source>
        <dbReference type="EMBL" id="MFD0965138.1"/>
    </source>
</evidence>
<proteinExistence type="predicted"/>
<dbReference type="EMBL" id="JBHTJM010000011">
    <property type="protein sequence ID" value="MFD0965138.1"/>
    <property type="molecule type" value="Genomic_DNA"/>
</dbReference>
<evidence type="ECO:0000313" key="3">
    <source>
        <dbReference type="Proteomes" id="UP001596997"/>
    </source>
</evidence>
<feature type="transmembrane region" description="Helical" evidence="1">
    <location>
        <begin position="160"/>
        <end position="182"/>
    </location>
</feature>
<dbReference type="Pfam" id="PF03741">
    <property type="entry name" value="TerC"/>
    <property type="match status" value="1"/>
</dbReference>
<feature type="transmembrane region" description="Helical" evidence="1">
    <location>
        <begin position="84"/>
        <end position="107"/>
    </location>
</feature>
<gene>
    <name evidence="2" type="ORF">ACFQ1O_14060</name>
</gene>
<feature type="transmembrane region" description="Helical" evidence="1">
    <location>
        <begin position="128"/>
        <end position="154"/>
    </location>
</feature>
<feature type="transmembrane region" description="Helical" evidence="1">
    <location>
        <begin position="234"/>
        <end position="252"/>
    </location>
</feature>
<reference evidence="3" key="1">
    <citation type="journal article" date="2019" name="Int. J. Syst. Evol. Microbiol.">
        <title>The Global Catalogue of Microorganisms (GCM) 10K type strain sequencing project: providing services to taxonomists for standard genome sequencing and annotation.</title>
        <authorList>
            <consortium name="The Broad Institute Genomics Platform"/>
            <consortium name="The Broad Institute Genome Sequencing Center for Infectious Disease"/>
            <person name="Wu L."/>
            <person name="Ma J."/>
        </authorList>
    </citation>
    <scope>NUCLEOTIDE SEQUENCE [LARGE SCALE GENOMIC DNA]</scope>
    <source>
        <strain evidence="3">CCUG 62114</strain>
    </source>
</reference>
<dbReference type="InterPro" id="IPR005496">
    <property type="entry name" value="Integral_membrane_TerC"/>
</dbReference>
<comment type="caution">
    <text evidence="2">The sequence shown here is derived from an EMBL/GenBank/DDBJ whole genome shotgun (WGS) entry which is preliminary data.</text>
</comment>
<feature type="transmembrane region" description="Helical" evidence="1">
    <location>
        <begin position="51"/>
        <end position="72"/>
    </location>
</feature>
<dbReference type="RefSeq" id="WP_377717015.1">
    <property type="nucleotide sequence ID" value="NZ_JBHTJM010000011.1"/>
</dbReference>
<dbReference type="Proteomes" id="UP001596997">
    <property type="component" value="Unassembled WGS sequence"/>
</dbReference>
<keyword evidence="1" id="KW-1133">Transmembrane helix</keyword>
<evidence type="ECO:0000256" key="1">
    <source>
        <dbReference type="SAM" id="Phobius"/>
    </source>
</evidence>
<sequence length="267" mass="30455">MTELLSLDSLFTLLMLVLLQAVLGFDNLLYISLESKKAPIEKQSFVRKMGVGLAIVLRIVLLFALMSLIQYFQNPFLSTHNDIIAFNFNVHSLIVLLGGVFIIYTAIKEIWHMMLIKEHEETEKKKMSINTVITWIVIMNLVFSFDSILSAMALTSHMEYTSQLTLMTIAIILGGVLMIVMADKVSKFLQKNRMYEVLGLFILLIVGIMLLTEGGHLAHLHLFGNEITPMSKTTFYFIIITLVLIDLVQGRYQKKLLAQKHKRETNE</sequence>
<protein>
    <submittedName>
        <fullName evidence="2">TerC family protein</fullName>
    </submittedName>
</protein>
<accession>A0ABW3I5S1</accession>
<name>A0ABW3I5S1_9FLAO</name>
<feature type="transmembrane region" description="Helical" evidence="1">
    <location>
        <begin position="12"/>
        <end position="31"/>
    </location>
</feature>
<keyword evidence="1" id="KW-0472">Membrane</keyword>
<organism evidence="2 3">
    <name type="scientific">Pseudofulvibacter geojedonensis</name>
    <dbReference type="NCBI Taxonomy" id="1123758"/>
    <lineage>
        <taxon>Bacteria</taxon>
        <taxon>Pseudomonadati</taxon>
        <taxon>Bacteroidota</taxon>
        <taxon>Flavobacteriia</taxon>
        <taxon>Flavobacteriales</taxon>
        <taxon>Flavobacteriaceae</taxon>
        <taxon>Pseudofulvibacter</taxon>
    </lineage>
</organism>